<proteinExistence type="predicted"/>
<sequence length="110" mass="12983">MRIKYIKQITYSFDVEEWMQGSGYIQGKNYAYFMHYRDLDCWQLSLQQGDGSVRDHVVIKEPMNLYFIACDSDEVLTPESLQAFIQKTFDSVEYSNYQDTSEDFATVDNE</sequence>
<gene>
    <name evidence="1" type="ORF">OW157_02715</name>
</gene>
<comment type="caution">
    <text evidence="1">The sequence shown here is derived from an EMBL/GenBank/DDBJ whole genome shotgun (WGS) entry which is preliminary data.</text>
</comment>
<keyword evidence="2" id="KW-1185">Reference proteome</keyword>
<dbReference type="EMBL" id="JAPRFR010000001">
    <property type="protein sequence ID" value="MCZ0725479.1"/>
    <property type="molecule type" value="Genomic_DNA"/>
</dbReference>
<dbReference type="Proteomes" id="UP001146670">
    <property type="component" value="Unassembled WGS sequence"/>
</dbReference>
<evidence type="ECO:0000313" key="2">
    <source>
        <dbReference type="Proteomes" id="UP001146670"/>
    </source>
</evidence>
<reference evidence="1" key="1">
    <citation type="submission" date="2022-12" db="EMBL/GenBank/DDBJ databases">
        <title>Description and comparative metabolic analysis of Aerococcus sp. nov., isolated from the feces of a pig.</title>
        <authorList>
            <person name="Chang Y.-H."/>
        </authorList>
    </citation>
    <scope>NUCLEOTIDE SEQUENCE</scope>
    <source>
        <strain evidence="1">YH-aer222</strain>
    </source>
</reference>
<organism evidence="1 2">
    <name type="scientific">Aerococcus kribbianus</name>
    <dbReference type="NCBI Taxonomy" id="2999064"/>
    <lineage>
        <taxon>Bacteria</taxon>
        <taxon>Bacillati</taxon>
        <taxon>Bacillota</taxon>
        <taxon>Bacilli</taxon>
        <taxon>Lactobacillales</taxon>
        <taxon>Aerococcaceae</taxon>
        <taxon>Aerococcus</taxon>
    </lineage>
</organism>
<name>A0A9X3FUK5_9LACT</name>
<dbReference type="RefSeq" id="WP_268751797.1">
    <property type="nucleotide sequence ID" value="NZ_JAPRFQ010000001.1"/>
</dbReference>
<protein>
    <submittedName>
        <fullName evidence="1">Uncharacterized protein</fullName>
    </submittedName>
</protein>
<evidence type="ECO:0000313" key="1">
    <source>
        <dbReference type="EMBL" id="MCZ0725479.1"/>
    </source>
</evidence>
<accession>A0A9X3FUK5</accession>
<dbReference type="AlphaFoldDB" id="A0A9X3FUK5"/>